<organism evidence="1 2">
    <name type="scientific">Pipistrellus kuhlii</name>
    <name type="common">Kuhl's pipistrelle</name>
    <dbReference type="NCBI Taxonomy" id="59472"/>
    <lineage>
        <taxon>Eukaryota</taxon>
        <taxon>Metazoa</taxon>
        <taxon>Chordata</taxon>
        <taxon>Craniata</taxon>
        <taxon>Vertebrata</taxon>
        <taxon>Euteleostomi</taxon>
        <taxon>Mammalia</taxon>
        <taxon>Eutheria</taxon>
        <taxon>Laurasiatheria</taxon>
        <taxon>Chiroptera</taxon>
        <taxon>Yangochiroptera</taxon>
        <taxon>Vespertilionidae</taxon>
        <taxon>Pipistrellus</taxon>
    </lineage>
</organism>
<protein>
    <submittedName>
        <fullName evidence="1">Uncharacterized protein</fullName>
    </submittedName>
</protein>
<accession>A0A7J7WLD6</accession>
<proteinExistence type="predicted"/>
<dbReference type="AlphaFoldDB" id="A0A7J7WLD6"/>
<keyword evidence="2" id="KW-1185">Reference proteome</keyword>
<name>A0A7J7WLD6_PIPKU</name>
<comment type="caution">
    <text evidence="1">The sequence shown here is derived from an EMBL/GenBank/DDBJ whole genome shotgun (WGS) entry which is preliminary data.</text>
</comment>
<gene>
    <name evidence="1" type="ORF">mPipKuh1_007977</name>
</gene>
<evidence type="ECO:0000313" key="1">
    <source>
        <dbReference type="EMBL" id="KAF6338255.1"/>
    </source>
</evidence>
<dbReference type="Proteomes" id="UP000558488">
    <property type="component" value="Unassembled WGS sequence"/>
</dbReference>
<sequence>MILTIRTINLQTLDPLKKETLEAEALALLVVETNTLPNHETNVAMAVPAAAIAMAMAEGFNYCQATKLSRRESQRSGREATGYNRFVNSATHSGDRAWLLQRRHVLDSTYVNGQENLKDYICD</sequence>
<evidence type="ECO:0000313" key="2">
    <source>
        <dbReference type="Proteomes" id="UP000558488"/>
    </source>
</evidence>
<dbReference type="EMBL" id="JACAGB010000010">
    <property type="protein sequence ID" value="KAF6338255.1"/>
    <property type="molecule type" value="Genomic_DNA"/>
</dbReference>
<reference evidence="1 2" key="1">
    <citation type="journal article" date="2020" name="Nature">
        <title>Six reference-quality genomes reveal evolution of bat adaptations.</title>
        <authorList>
            <person name="Jebb D."/>
            <person name="Huang Z."/>
            <person name="Pippel M."/>
            <person name="Hughes G.M."/>
            <person name="Lavrichenko K."/>
            <person name="Devanna P."/>
            <person name="Winkler S."/>
            <person name="Jermiin L.S."/>
            <person name="Skirmuntt E.C."/>
            <person name="Katzourakis A."/>
            <person name="Burkitt-Gray L."/>
            <person name="Ray D.A."/>
            <person name="Sullivan K.A.M."/>
            <person name="Roscito J.G."/>
            <person name="Kirilenko B.M."/>
            <person name="Davalos L.M."/>
            <person name="Corthals A.P."/>
            <person name="Power M.L."/>
            <person name="Jones G."/>
            <person name="Ransome R.D."/>
            <person name="Dechmann D.K.N."/>
            <person name="Locatelli A.G."/>
            <person name="Puechmaille S.J."/>
            <person name="Fedrigo O."/>
            <person name="Jarvis E.D."/>
            <person name="Hiller M."/>
            <person name="Vernes S.C."/>
            <person name="Myers E.W."/>
            <person name="Teeling E.C."/>
        </authorList>
    </citation>
    <scope>NUCLEOTIDE SEQUENCE [LARGE SCALE GENOMIC DNA]</scope>
    <source>
        <strain evidence="1">MPipKuh1</strain>
        <tissue evidence="1">Flight muscle</tissue>
    </source>
</reference>